<comment type="caution">
    <text evidence="1">The sequence shown here is derived from an EMBL/GenBank/DDBJ whole genome shotgun (WGS) entry which is preliminary data.</text>
</comment>
<keyword evidence="2" id="KW-1185">Reference proteome</keyword>
<dbReference type="Proteomes" id="UP000469424">
    <property type="component" value="Unassembled WGS sequence"/>
</dbReference>
<evidence type="ECO:0000313" key="2">
    <source>
        <dbReference type="Proteomes" id="UP000469424"/>
    </source>
</evidence>
<organism evidence="1 2">
    <name type="scientific">Mogibacterium kristiansenii</name>
    <dbReference type="NCBI Taxonomy" id="2606708"/>
    <lineage>
        <taxon>Bacteria</taxon>
        <taxon>Bacillati</taxon>
        <taxon>Bacillota</taxon>
        <taxon>Clostridia</taxon>
        <taxon>Peptostreptococcales</taxon>
        <taxon>Anaerovoracaceae</taxon>
        <taxon>Mogibacterium</taxon>
    </lineage>
</organism>
<proteinExistence type="predicted"/>
<name>A0A6N7XGC4_9FIRM</name>
<sequence>MRERKSEKELVIRIIITGADAEEPDEPEYWTEEEEGVLNELVAYAESVAGAIAGKTKKKFDECIFMHTMRIAKCMSCHECFSEAIEFLADILRVRGDEDTGRFLEGLTEYLEYDEDFCEYFLDVLFEKLADESDDYAFLCEEDCHEEM</sequence>
<dbReference type="AlphaFoldDB" id="A0A6N7XGC4"/>
<evidence type="ECO:0000313" key="1">
    <source>
        <dbReference type="EMBL" id="MST69954.1"/>
    </source>
</evidence>
<reference evidence="1 2" key="1">
    <citation type="submission" date="2019-08" db="EMBL/GenBank/DDBJ databases">
        <title>In-depth cultivation of the pig gut microbiome towards novel bacterial diversity and tailored functional studies.</title>
        <authorList>
            <person name="Wylensek D."/>
            <person name="Hitch T.C.A."/>
            <person name="Clavel T."/>
        </authorList>
    </citation>
    <scope>NUCLEOTIDE SEQUENCE [LARGE SCALE GENOMIC DNA]</scope>
    <source>
        <strain evidence="1 2">WCA-MUC-591-APC-4B</strain>
    </source>
</reference>
<accession>A0A6N7XGC4</accession>
<dbReference type="RefSeq" id="WP_154553507.1">
    <property type="nucleotide sequence ID" value="NZ_VUNA01000001.1"/>
</dbReference>
<gene>
    <name evidence="1" type="ORF">FYJ65_01130</name>
</gene>
<dbReference type="EMBL" id="VUNA01000001">
    <property type="protein sequence ID" value="MST69954.1"/>
    <property type="molecule type" value="Genomic_DNA"/>
</dbReference>
<protein>
    <submittedName>
        <fullName evidence="1">Uncharacterized protein</fullName>
    </submittedName>
</protein>